<evidence type="ECO:0000313" key="1">
    <source>
        <dbReference type="EMBL" id="AUX41141.1"/>
    </source>
</evidence>
<dbReference type="Proteomes" id="UP000238348">
    <property type="component" value="Chromosome"/>
</dbReference>
<reference evidence="1 2" key="1">
    <citation type="submission" date="2015-09" db="EMBL/GenBank/DDBJ databases">
        <title>Sorangium comparison.</title>
        <authorList>
            <person name="Zaburannyi N."/>
            <person name="Bunk B."/>
            <person name="Overmann J."/>
            <person name="Mueller R."/>
        </authorList>
    </citation>
    <scope>NUCLEOTIDE SEQUENCE [LARGE SCALE GENOMIC DNA]</scope>
    <source>
        <strain evidence="1 2">So ce26</strain>
    </source>
</reference>
<proteinExistence type="predicted"/>
<dbReference type="AlphaFoldDB" id="A0A2L0EPB2"/>
<dbReference type="OrthoDB" id="1491115at2"/>
<sequence>MRPIEERDLLPVAALTRAFFRAVNPHVEPLEFEEKWEAASRSPLRFMRSFPQAWHVDLLDVPRSKVPGGRCLCFGDPHPANFGVITFTVGPRYVFNDLDDSGPGLAALDALRYFTALRLLLDDGKTLAQLMELYEDILQGNEPPRELPEALYPDVAARDARQLAKWIEGEAFRFEEPSLQLSRVPDGTRQKLCEALGRLAPQMELEVIELAHRDRDSGGSGGLERYLLLARERSGDGARLRLLEFKETTHAATSWSNYLHEDEDRLALAKASIWRGLDVPYYIEVPLGRSLYVLRDRLGRASLDVEKLAKRDQRAALEVQVSLLARQHAEAFAGLDLRKLDDWLRESLEVTAKRWMKAYERARKG</sequence>
<gene>
    <name evidence="1" type="ORF">SOCE26_025480</name>
</gene>
<accession>A0A2L0EPB2</accession>
<dbReference type="RefSeq" id="WP_104979034.1">
    <property type="nucleotide sequence ID" value="NZ_CP012673.1"/>
</dbReference>
<protein>
    <recommendedName>
        <fullName evidence="3">DUF2252 domain-containing protein</fullName>
    </recommendedName>
</protein>
<evidence type="ECO:0008006" key="3">
    <source>
        <dbReference type="Google" id="ProtNLM"/>
    </source>
</evidence>
<organism evidence="1 2">
    <name type="scientific">Sorangium cellulosum</name>
    <name type="common">Polyangium cellulosum</name>
    <dbReference type="NCBI Taxonomy" id="56"/>
    <lineage>
        <taxon>Bacteria</taxon>
        <taxon>Pseudomonadati</taxon>
        <taxon>Myxococcota</taxon>
        <taxon>Polyangia</taxon>
        <taxon>Polyangiales</taxon>
        <taxon>Polyangiaceae</taxon>
        <taxon>Sorangium</taxon>
    </lineage>
</organism>
<name>A0A2L0EPB2_SORCE</name>
<dbReference type="EMBL" id="CP012673">
    <property type="protein sequence ID" value="AUX41141.1"/>
    <property type="molecule type" value="Genomic_DNA"/>
</dbReference>
<evidence type="ECO:0000313" key="2">
    <source>
        <dbReference type="Proteomes" id="UP000238348"/>
    </source>
</evidence>